<organism evidence="1 2">
    <name type="scientific">Pectinatus cerevisiiphilus</name>
    <dbReference type="NCBI Taxonomy" id="86956"/>
    <lineage>
        <taxon>Bacteria</taxon>
        <taxon>Bacillati</taxon>
        <taxon>Bacillota</taxon>
        <taxon>Negativicutes</taxon>
        <taxon>Selenomonadales</taxon>
        <taxon>Selenomonadaceae</taxon>
        <taxon>Pectinatus</taxon>
    </lineage>
</organism>
<keyword evidence="2" id="KW-1185">Reference proteome</keyword>
<dbReference type="Proteomes" id="UP000295188">
    <property type="component" value="Unassembled WGS sequence"/>
</dbReference>
<sequence>MVDARTGIGTFGWSAEGFYFCLRDDTWAVQAKYFIGVKGKAFYCAEVFG</sequence>
<gene>
    <name evidence="1" type="ORF">EDC37_102162</name>
</gene>
<reference evidence="1 2" key="1">
    <citation type="submission" date="2019-03" db="EMBL/GenBank/DDBJ databases">
        <title>Genomic Encyclopedia of Type Strains, Phase IV (KMG-IV): sequencing the most valuable type-strain genomes for metagenomic binning, comparative biology and taxonomic classification.</title>
        <authorList>
            <person name="Goeker M."/>
        </authorList>
    </citation>
    <scope>NUCLEOTIDE SEQUENCE [LARGE SCALE GENOMIC DNA]</scope>
    <source>
        <strain evidence="1 2">DSM 20467</strain>
    </source>
</reference>
<dbReference type="EMBL" id="SMAA01000002">
    <property type="protein sequence ID" value="TCS81457.1"/>
    <property type="molecule type" value="Genomic_DNA"/>
</dbReference>
<dbReference type="AlphaFoldDB" id="A0A4R3KE25"/>
<evidence type="ECO:0000313" key="1">
    <source>
        <dbReference type="EMBL" id="TCS81457.1"/>
    </source>
</evidence>
<protein>
    <submittedName>
        <fullName evidence="1">Uncharacterized protein</fullName>
    </submittedName>
</protein>
<name>A0A4R3KE25_9FIRM</name>
<evidence type="ECO:0000313" key="2">
    <source>
        <dbReference type="Proteomes" id="UP000295188"/>
    </source>
</evidence>
<dbReference type="RefSeq" id="WP_165874435.1">
    <property type="nucleotide sequence ID" value="NZ_SMAA01000002.1"/>
</dbReference>
<proteinExistence type="predicted"/>
<comment type="caution">
    <text evidence="1">The sequence shown here is derived from an EMBL/GenBank/DDBJ whole genome shotgun (WGS) entry which is preliminary data.</text>
</comment>
<accession>A0A4R3KE25</accession>